<dbReference type="SUPFAM" id="SSF52540">
    <property type="entry name" value="P-loop containing nucleoside triphosphate hydrolases"/>
    <property type="match status" value="1"/>
</dbReference>
<dbReference type="GO" id="GO:0008146">
    <property type="term" value="F:sulfotransferase activity"/>
    <property type="evidence" value="ECO:0007669"/>
    <property type="project" value="InterPro"/>
</dbReference>
<proteinExistence type="inferred from homology"/>
<reference evidence="4 5" key="1">
    <citation type="submission" date="2019-07" db="EMBL/GenBank/DDBJ databases">
        <title>Draft genome assembly of a fouling barnacle, Amphibalanus amphitrite (Darwin, 1854): The first reference genome for Thecostraca.</title>
        <authorList>
            <person name="Kim W."/>
        </authorList>
    </citation>
    <scope>NUCLEOTIDE SEQUENCE [LARGE SCALE GENOMIC DNA]</scope>
    <source>
        <strain evidence="4">SNU_AA5</strain>
        <tissue evidence="4">Soma without cirri and trophi</tissue>
    </source>
</reference>
<evidence type="ECO:0000256" key="1">
    <source>
        <dbReference type="ARBA" id="ARBA00005771"/>
    </source>
</evidence>
<dbReference type="Proteomes" id="UP000440578">
    <property type="component" value="Unassembled WGS sequence"/>
</dbReference>
<organism evidence="4 5">
    <name type="scientific">Amphibalanus amphitrite</name>
    <name type="common">Striped barnacle</name>
    <name type="synonym">Balanus amphitrite</name>
    <dbReference type="NCBI Taxonomy" id="1232801"/>
    <lineage>
        <taxon>Eukaryota</taxon>
        <taxon>Metazoa</taxon>
        <taxon>Ecdysozoa</taxon>
        <taxon>Arthropoda</taxon>
        <taxon>Crustacea</taxon>
        <taxon>Multicrustacea</taxon>
        <taxon>Cirripedia</taxon>
        <taxon>Thoracica</taxon>
        <taxon>Thoracicalcarea</taxon>
        <taxon>Balanomorpha</taxon>
        <taxon>Balanoidea</taxon>
        <taxon>Balanidae</taxon>
        <taxon>Amphibalaninae</taxon>
        <taxon>Amphibalanus</taxon>
    </lineage>
</organism>
<evidence type="ECO:0000259" key="3">
    <source>
        <dbReference type="Pfam" id="PF00685"/>
    </source>
</evidence>
<keyword evidence="5" id="KW-1185">Reference proteome</keyword>
<sequence>MSAERIPFPFKIRPLEDDVQKKIAKDFEGYPNGLASCNHWSFKLAGSVTEEEMENLYNYPLDPRDVWVVTPPKCGTTWSQEMIWLIANDLDYEGAKTPLMPDRWNFIEIGAILDQDGYAKMAPAGAPPMDVKKFGGDPNRPSPRFVKSHLPMSLNNPRLLDTCKVVYVARNPKDACVSYYHHNRLLRGHGYFGDLELFVEHFMNETIVETPFIEHMIEAWNLRHHPNMCFLFFEDMKKDLRAQLRKVAAFLGKSYSEEQIDKLASHLHIDNFKKNPYVNMEKSTHGMVNKDQGSFIRKGKTGDWKNHFTPEMTEKFDKWMAQKMKGTDLKYVEELDKQD</sequence>
<name>A0A6A4V2B2_AMPAM</name>
<evidence type="ECO:0000256" key="2">
    <source>
        <dbReference type="ARBA" id="ARBA00022679"/>
    </source>
</evidence>
<gene>
    <name evidence="4" type="primary">SULT1B1_2</name>
    <name evidence="4" type="ORF">FJT64_012814</name>
</gene>
<comment type="caution">
    <text evidence="4">The sequence shown here is derived from an EMBL/GenBank/DDBJ whole genome shotgun (WGS) entry which is preliminary data.</text>
</comment>
<dbReference type="Pfam" id="PF00685">
    <property type="entry name" value="Sulfotransfer_1"/>
    <property type="match status" value="1"/>
</dbReference>
<evidence type="ECO:0000313" key="5">
    <source>
        <dbReference type="Proteomes" id="UP000440578"/>
    </source>
</evidence>
<accession>A0A6A4V2B2</accession>
<evidence type="ECO:0000313" key="4">
    <source>
        <dbReference type="EMBL" id="KAF0288786.1"/>
    </source>
</evidence>
<feature type="domain" description="Sulfotransferase" evidence="3">
    <location>
        <begin position="63"/>
        <end position="327"/>
    </location>
</feature>
<protein>
    <submittedName>
        <fullName evidence="4">Sulfotransferase family cytosolic 1B member 1</fullName>
    </submittedName>
</protein>
<dbReference type="InterPro" id="IPR027417">
    <property type="entry name" value="P-loop_NTPase"/>
</dbReference>
<dbReference type="Gene3D" id="3.40.50.300">
    <property type="entry name" value="P-loop containing nucleotide triphosphate hydrolases"/>
    <property type="match status" value="1"/>
</dbReference>
<keyword evidence="2 4" id="KW-0808">Transferase</keyword>
<dbReference type="InterPro" id="IPR000863">
    <property type="entry name" value="Sulfotransferase_dom"/>
</dbReference>
<comment type="similarity">
    <text evidence="1">Belongs to the sulfotransferase 1 family.</text>
</comment>
<dbReference type="OrthoDB" id="205623at2759"/>
<dbReference type="PANTHER" id="PTHR11783">
    <property type="entry name" value="SULFOTRANSFERASE SULT"/>
    <property type="match status" value="1"/>
</dbReference>
<dbReference type="AlphaFoldDB" id="A0A6A4V2B2"/>
<dbReference type="EMBL" id="VIIS01002078">
    <property type="protein sequence ID" value="KAF0288786.1"/>
    <property type="molecule type" value="Genomic_DNA"/>
</dbReference>